<dbReference type="GO" id="GO:0005886">
    <property type="term" value="C:plasma membrane"/>
    <property type="evidence" value="ECO:0007669"/>
    <property type="project" value="UniProtKB-SubCell"/>
</dbReference>
<evidence type="ECO:0000256" key="2">
    <source>
        <dbReference type="ARBA" id="ARBA00004651"/>
    </source>
</evidence>
<dbReference type="InterPro" id="IPR003594">
    <property type="entry name" value="HATPase_dom"/>
</dbReference>
<dbReference type="InterPro" id="IPR036890">
    <property type="entry name" value="HATPase_C_sf"/>
</dbReference>
<keyword evidence="6 14" id="KW-0812">Transmembrane</keyword>
<evidence type="ECO:0000256" key="3">
    <source>
        <dbReference type="ARBA" id="ARBA00022475"/>
    </source>
</evidence>
<feature type="transmembrane region" description="Helical" evidence="14">
    <location>
        <begin position="33"/>
        <end position="56"/>
    </location>
</feature>
<dbReference type="Proteomes" id="UP000051679">
    <property type="component" value="Unassembled WGS sequence"/>
</dbReference>
<dbReference type="Pfam" id="PF02518">
    <property type="entry name" value="HATPase_c"/>
    <property type="match status" value="1"/>
</dbReference>
<dbReference type="InterPro" id="IPR050482">
    <property type="entry name" value="Sensor_HK_TwoCompSys"/>
</dbReference>
<accession>A0A0R1ZMZ8</accession>
<evidence type="ECO:0000256" key="8">
    <source>
        <dbReference type="ARBA" id="ARBA00022777"/>
    </source>
</evidence>
<evidence type="ECO:0000256" key="5">
    <source>
        <dbReference type="ARBA" id="ARBA00022679"/>
    </source>
</evidence>
<dbReference type="PANTHER" id="PTHR24421">
    <property type="entry name" value="NITRATE/NITRITE SENSOR PROTEIN NARX-RELATED"/>
    <property type="match status" value="1"/>
</dbReference>
<evidence type="ECO:0000256" key="1">
    <source>
        <dbReference type="ARBA" id="ARBA00000085"/>
    </source>
</evidence>
<dbReference type="GO" id="GO:0046983">
    <property type="term" value="F:protein dimerization activity"/>
    <property type="evidence" value="ECO:0007669"/>
    <property type="project" value="InterPro"/>
</dbReference>
<sequence>MIITLGFEAILVWMTQRARGFDSFINSMMNNMIGLYALLGALTTGLLAVVITYIAVHRVERQMASRLSVMLTNQLNVPALTDTRRNSLAIGRESAVMLEQLRRRVEQLQGEIARYSAQPVMVGGEQKEDILIQERHRIARELHDSVSQQLFAAMMMLSAMRSTLKKADDDDPLLKQVKTIERVVNSAQSEMRALLLHLRPTNLAGKHLREGIIGLLKELQTKIKIRITWELADVTLPAATEDNLFRIVQELLSNTLRHAEAEELEVYLDESANTVILRVVDDGVGFDTTKSEAAGSYGLGNIKERAAAIGGTARVISFPGQGTSVEVRVPIAKEGKQDD</sequence>
<dbReference type="Gene3D" id="3.30.565.10">
    <property type="entry name" value="Histidine kinase-like ATPase, C-terminal domain"/>
    <property type="match status" value="1"/>
</dbReference>
<evidence type="ECO:0000259" key="15">
    <source>
        <dbReference type="PROSITE" id="PS50109"/>
    </source>
</evidence>
<dbReference type="GO" id="GO:0000155">
    <property type="term" value="F:phosphorelay sensor kinase activity"/>
    <property type="evidence" value="ECO:0007669"/>
    <property type="project" value="UniProtKB-UniRule"/>
</dbReference>
<dbReference type="Gene3D" id="1.20.5.1930">
    <property type="match status" value="1"/>
</dbReference>
<name>A0A0R1ZMZ8_9LACO</name>
<keyword evidence="10 14" id="KW-1133">Transmembrane helix</keyword>
<evidence type="ECO:0000313" key="16">
    <source>
        <dbReference type="EMBL" id="KRM56385.1"/>
    </source>
</evidence>
<keyword evidence="4" id="KW-0597">Phosphoprotein</keyword>
<dbReference type="InterPro" id="IPR005467">
    <property type="entry name" value="His_kinase_dom"/>
</dbReference>
<dbReference type="PROSITE" id="PS50109">
    <property type="entry name" value="HIS_KIN"/>
    <property type="match status" value="1"/>
</dbReference>
<dbReference type="SUPFAM" id="SSF55874">
    <property type="entry name" value="ATPase domain of HSP90 chaperone/DNA topoisomerase II/histidine kinase"/>
    <property type="match status" value="1"/>
</dbReference>
<keyword evidence="5 13" id="KW-0808">Transferase</keyword>
<gene>
    <name evidence="16" type="ORF">FC18_GL000069</name>
</gene>
<dbReference type="InterPro" id="IPR017202">
    <property type="entry name" value="LiaS/VraS"/>
</dbReference>
<keyword evidence="3 13" id="KW-1003">Cell membrane</keyword>
<dbReference type="Pfam" id="PF07730">
    <property type="entry name" value="HisKA_3"/>
    <property type="match status" value="1"/>
</dbReference>
<dbReference type="PANTHER" id="PTHR24421:SF37">
    <property type="entry name" value="SENSOR HISTIDINE KINASE NARS"/>
    <property type="match status" value="1"/>
</dbReference>
<dbReference type="PIRSF" id="PIRSF037431">
    <property type="entry name" value="STHK_LiaS"/>
    <property type="match status" value="1"/>
</dbReference>
<evidence type="ECO:0000256" key="12">
    <source>
        <dbReference type="ARBA" id="ARBA00023136"/>
    </source>
</evidence>
<dbReference type="PATRIC" id="fig|1291052.5.peg.71"/>
<feature type="domain" description="Histidine kinase" evidence="15">
    <location>
        <begin position="137"/>
        <end position="333"/>
    </location>
</feature>
<evidence type="ECO:0000256" key="13">
    <source>
        <dbReference type="PIRNR" id="PIRNR037431"/>
    </source>
</evidence>
<dbReference type="STRING" id="1291052.FC18_GL000069"/>
<protein>
    <recommendedName>
        <fullName evidence="13">Sensor histidine kinase</fullName>
        <ecNumber evidence="13">2.7.13.3</ecNumber>
    </recommendedName>
</protein>
<organism evidence="16 17">
    <name type="scientific">Lacticaseibacillus sharpeae JCM 1186 = DSM 20505</name>
    <dbReference type="NCBI Taxonomy" id="1291052"/>
    <lineage>
        <taxon>Bacteria</taxon>
        <taxon>Bacillati</taxon>
        <taxon>Bacillota</taxon>
        <taxon>Bacilli</taxon>
        <taxon>Lactobacillales</taxon>
        <taxon>Lactobacillaceae</taxon>
        <taxon>Lacticaseibacillus</taxon>
    </lineage>
</organism>
<dbReference type="InterPro" id="IPR011712">
    <property type="entry name" value="Sig_transdc_His_kin_sub3_dim/P"/>
</dbReference>
<keyword evidence="11 13" id="KW-0902">Two-component regulatory system</keyword>
<dbReference type="EMBL" id="AYYO01000005">
    <property type="protein sequence ID" value="KRM56385.1"/>
    <property type="molecule type" value="Genomic_DNA"/>
</dbReference>
<evidence type="ECO:0000313" key="17">
    <source>
        <dbReference type="Proteomes" id="UP000051679"/>
    </source>
</evidence>
<evidence type="ECO:0000256" key="9">
    <source>
        <dbReference type="ARBA" id="ARBA00022840"/>
    </source>
</evidence>
<keyword evidence="9 13" id="KW-0067">ATP-binding</keyword>
<keyword evidence="12 13" id="KW-0472">Membrane</keyword>
<evidence type="ECO:0000256" key="4">
    <source>
        <dbReference type="ARBA" id="ARBA00022553"/>
    </source>
</evidence>
<dbReference type="CDD" id="cd16917">
    <property type="entry name" value="HATPase_UhpB-NarQ-NarX-like"/>
    <property type="match status" value="1"/>
</dbReference>
<reference evidence="16 17" key="1">
    <citation type="journal article" date="2015" name="Genome Announc.">
        <title>Expanding the biotechnology potential of lactobacilli through comparative genomics of 213 strains and associated genera.</title>
        <authorList>
            <person name="Sun Z."/>
            <person name="Harris H.M."/>
            <person name="McCann A."/>
            <person name="Guo C."/>
            <person name="Argimon S."/>
            <person name="Zhang W."/>
            <person name="Yang X."/>
            <person name="Jeffery I.B."/>
            <person name="Cooney J.C."/>
            <person name="Kagawa T.F."/>
            <person name="Liu W."/>
            <person name="Song Y."/>
            <person name="Salvetti E."/>
            <person name="Wrobel A."/>
            <person name="Rasinkangas P."/>
            <person name="Parkhill J."/>
            <person name="Rea M.C."/>
            <person name="O'Sullivan O."/>
            <person name="Ritari J."/>
            <person name="Douillard F.P."/>
            <person name="Paul Ross R."/>
            <person name="Yang R."/>
            <person name="Briner A.E."/>
            <person name="Felis G.E."/>
            <person name="de Vos W.M."/>
            <person name="Barrangou R."/>
            <person name="Klaenhammer T.R."/>
            <person name="Caufield P.W."/>
            <person name="Cui Y."/>
            <person name="Zhang H."/>
            <person name="O'Toole P.W."/>
        </authorList>
    </citation>
    <scope>NUCLEOTIDE SEQUENCE [LARGE SCALE GENOMIC DNA]</scope>
    <source>
        <strain evidence="16 17">DSM 20505</strain>
    </source>
</reference>
<evidence type="ECO:0000256" key="14">
    <source>
        <dbReference type="SAM" id="Phobius"/>
    </source>
</evidence>
<dbReference type="AlphaFoldDB" id="A0A0R1ZMZ8"/>
<dbReference type="GO" id="GO:0005524">
    <property type="term" value="F:ATP binding"/>
    <property type="evidence" value="ECO:0007669"/>
    <property type="project" value="UniProtKB-UniRule"/>
</dbReference>
<evidence type="ECO:0000256" key="11">
    <source>
        <dbReference type="ARBA" id="ARBA00023012"/>
    </source>
</evidence>
<evidence type="ECO:0000256" key="6">
    <source>
        <dbReference type="ARBA" id="ARBA00022692"/>
    </source>
</evidence>
<keyword evidence="7 13" id="KW-0547">Nucleotide-binding</keyword>
<comment type="caution">
    <text evidence="16">The sequence shown here is derived from an EMBL/GenBank/DDBJ whole genome shotgun (WGS) entry which is preliminary data.</text>
</comment>
<dbReference type="EC" id="2.7.13.3" evidence="13"/>
<evidence type="ECO:0000256" key="10">
    <source>
        <dbReference type="ARBA" id="ARBA00022989"/>
    </source>
</evidence>
<comment type="catalytic activity">
    <reaction evidence="1 13">
        <text>ATP + protein L-histidine = ADP + protein N-phospho-L-histidine.</text>
        <dbReference type="EC" id="2.7.13.3"/>
    </reaction>
</comment>
<comment type="subcellular location">
    <subcellularLocation>
        <location evidence="2 13">Cell membrane</location>
        <topology evidence="2 13">Multi-pass membrane protein</topology>
    </subcellularLocation>
</comment>
<evidence type="ECO:0000256" key="7">
    <source>
        <dbReference type="ARBA" id="ARBA00022741"/>
    </source>
</evidence>
<keyword evidence="8 13" id="KW-0418">Kinase</keyword>
<dbReference type="SMART" id="SM00387">
    <property type="entry name" value="HATPase_c"/>
    <property type="match status" value="1"/>
</dbReference>
<keyword evidence="17" id="KW-1185">Reference proteome</keyword>
<proteinExistence type="predicted"/>